<evidence type="ECO:0000256" key="7">
    <source>
        <dbReference type="SAM" id="SignalP"/>
    </source>
</evidence>
<evidence type="ECO:0000256" key="6">
    <source>
        <dbReference type="SAM" id="MobiDB-lite"/>
    </source>
</evidence>
<dbReference type="GO" id="GO:0005794">
    <property type="term" value="C:Golgi apparatus"/>
    <property type="evidence" value="ECO:0007669"/>
    <property type="project" value="TreeGrafter"/>
</dbReference>
<evidence type="ECO:0000313" key="10">
    <source>
        <dbReference type="RefSeq" id="XP_013392488.1"/>
    </source>
</evidence>
<dbReference type="GO" id="GO:0005783">
    <property type="term" value="C:endoplasmic reticulum"/>
    <property type="evidence" value="ECO:0007669"/>
    <property type="project" value="UniProtKB-SubCell"/>
</dbReference>
<evidence type="ECO:0000256" key="5">
    <source>
        <dbReference type="PROSITE-ProRule" id="PRU00557"/>
    </source>
</evidence>
<dbReference type="SUPFAM" id="SSF56968">
    <property type="entry name" value="Lipovitellin-phosvitin complex, beta-sheet shell regions"/>
    <property type="match status" value="1"/>
</dbReference>
<dbReference type="GO" id="GO:0008289">
    <property type="term" value="F:lipid binding"/>
    <property type="evidence" value="ECO:0007669"/>
    <property type="project" value="InterPro"/>
</dbReference>
<feature type="chain" id="PRO_5010349778" evidence="7">
    <location>
        <begin position="20"/>
        <end position="888"/>
    </location>
</feature>
<accession>A0A1S3I2L6</accession>
<keyword evidence="9" id="KW-1185">Reference proteome</keyword>
<dbReference type="KEGG" id="lak:106160427"/>
<keyword evidence="2" id="KW-0813">Transport</keyword>
<dbReference type="PROSITE" id="PS51211">
    <property type="entry name" value="VITELLOGENIN"/>
    <property type="match status" value="1"/>
</dbReference>
<dbReference type="SUPFAM" id="SSF48431">
    <property type="entry name" value="Lipovitellin-phosvitin complex, superhelical domain"/>
    <property type="match status" value="1"/>
</dbReference>
<dbReference type="AlphaFoldDB" id="A0A1S3I2L6"/>
<dbReference type="RefSeq" id="XP_013392488.1">
    <property type="nucleotide sequence ID" value="XM_013537034.2"/>
</dbReference>
<proteinExistence type="predicted"/>
<keyword evidence="3 7" id="KW-0732">Signal</keyword>
<dbReference type="Gene3D" id="1.25.10.20">
    <property type="entry name" value="Vitellinogen, superhelical"/>
    <property type="match status" value="1"/>
</dbReference>
<dbReference type="InterPro" id="IPR015816">
    <property type="entry name" value="Vitellinogen_b-sht_N"/>
</dbReference>
<dbReference type="GO" id="GO:0005548">
    <property type="term" value="F:phospholipid transporter activity"/>
    <property type="evidence" value="ECO:0007669"/>
    <property type="project" value="InterPro"/>
</dbReference>
<dbReference type="InterPro" id="IPR045811">
    <property type="entry name" value="MTP_lip-bd"/>
</dbReference>
<reference evidence="10" key="1">
    <citation type="submission" date="2025-08" db="UniProtKB">
        <authorList>
            <consortium name="RefSeq"/>
        </authorList>
    </citation>
    <scope>IDENTIFICATION</scope>
    <source>
        <tissue evidence="10">Gonads</tissue>
    </source>
</reference>
<feature type="signal peptide" evidence="7">
    <location>
        <begin position="1"/>
        <end position="19"/>
    </location>
</feature>
<dbReference type="GO" id="GO:0042157">
    <property type="term" value="P:lipoprotein metabolic process"/>
    <property type="evidence" value="ECO:0007669"/>
    <property type="project" value="TreeGrafter"/>
</dbReference>
<evidence type="ECO:0000256" key="3">
    <source>
        <dbReference type="ARBA" id="ARBA00022729"/>
    </source>
</evidence>
<dbReference type="GO" id="GO:0016323">
    <property type="term" value="C:basolateral plasma membrane"/>
    <property type="evidence" value="ECO:0007669"/>
    <property type="project" value="TreeGrafter"/>
</dbReference>
<gene>
    <name evidence="10" type="primary">LOC106160427</name>
</gene>
<dbReference type="FunCoup" id="A0A1S3I2L6">
    <property type="interactions" value="560"/>
</dbReference>
<feature type="domain" description="Vitellogenin" evidence="8">
    <location>
        <begin position="31"/>
        <end position="658"/>
    </location>
</feature>
<comment type="caution">
    <text evidence="5">Lacks conserved residue(s) required for the propagation of feature annotation.</text>
</comment>
<dbReference type="PANTHER" id="PTHR13024:SF0">
    <property type="entry name" value="MICROSOMAL TRIACYLGLYCEROL TRANSFER PROTEIN"/>
    <property type="match status" value="1"/>
</dbReference>
<evidence type="ECO:0000313" key="9">
    <source>
        <dbReference type="Proteomes" id="UP000085678"/>
    </source>
</evidence>
<sequence length="888" mass="98160">MDVVMKIILAFCLFLTATSLPRMPLGHSFRYEPGKSHKYSYKTVIRVNEPSARSKDVGLTLTCTVHLSPLWSSTSEQLIQLTLSDVKLQGLALTKHLVDYKQLSRYPAAFQWTDGQVGQFFAAEKDSNTVVSLKKGIVSLLQVKGQAGQFKEVDTSGDCEVKYQVEGLHITKTKQCRPLEIAGEYRNVNQVQSTSVTSSVQTDIDFKDDLIQSVVTAESHVASLNIRSSVGGQIKTNQELKYISSDPSKKATQGTSLETALDALNKEGNYGMYAMLLATSPDTQQCGGECVSATELVEKYREEALKSESLAKTSSAEAFLNLVDSFRDVGKNVLLDILKSEDNADVLPQLIDAAVATQTPASQEALMELINFEDDYYTQNSERYLFTVSFSTHPSEQLLKDLLELYKKDVPSETVRESIGLALGAVLNTYCRQTGQWGSQISKAIEEAITTKLAACEDEACKLRQLRALMNAHLPTTVPILTKYAEEAKETIVAMAALKALGKIDMQYITKEVQAVLARIYHQNNRVYDTTIRSAAVVILLKSHPSPAQLKVILLSLTDQSQYEMSTYVLAKLRDLMKNCPEFRSLVQDVLKDVRINNYQVIAQKGLSSAFSNFLAVTQDTNSTYGLYMENSKSGIMKSSSMDVDLITKHQILPILSFGLYTNHLESLAGDDGAAETTADTGEDEAEKEPTAGMSLDLMDVGLRPVEFFRGQGGLMSAVWNAPSEPISALQGNILAQDHVQRIHLQNGVVLELHVLGAVSIDLSGSISISLWNRNSHSVVYNSGAMVVKTSLQTSSVHLRTSLQYTTEASAVIEFTTDVNFYEMPFKMCLQMAQPPFTYSERITKTEGASIFPTMYESIYKKLRKMDGRSFILHSQNSKQCAVMDLEQ</sequence>
<dbReference type="SMART" id="SM00638">
    <property type="entry name" value="LPD_N"/>
    <property type="match status" value="1"/>
</dbReference>
<evidence type="ECO:0000256" key="4">
    <source>
        <dbReference type="ARBA" id="ARBA00022824"/>
    </source>
</evidence>
<dbReference type="InterPro" id="IPR039988">
    <property type="entry name" value="MTTP"/>
</dbReference>
<dbReference type="OrthoDB" id="5865932at2759"/>
<organism evidence="9 10">
    <name type="scientific">Lingula anatina</name>
    <name type="common">Brachiopod</name>
    <name type="synonym">Lingula unguis</name>
    <dbReference type="NCBI Taxonomy" id="7574"/>
    <lineage>
        <taxon>Eukaryota</taxon>
        <taxon>Metazoa</taxon>
        <taxon>Spiralia</taxon>
        <taxon>Lophotrochozoa</taxon>
        <taxon>Brachiopoda</taxon>
        <taxon>Linguliformea</taxon>
        <taxon>Lingulata</taxon>
        <taxon>Lingulida</taxon>
        <taxon>Linguloidea</taxon>
        <taxon>Lingulidae</taxon>
        <taxon>Lingula</taxon>
    </lineage>
</organism>
<keyword evidence="4" id="KW-0256">Endoplasmic reticulum</keyword>
<dbReference type="Proteomes" id="UP000085678">
    <property type="component" value="Unplaced"/>
</dbReference>
<evidence type="ECO:0000259" key="8">
    <source>
        <dbReference type="PROSITE" id="PS51211"/>
    </source>
</evidence>
<dbReference type="InterPro" id="IPR011030">
    <property type="entry name" value="Lipovitellin_superhlx_dom"/>
</dbReference>
<dbReference type="Pfam" id="PF01347">
    <property type="entry name" value="Vitellogenin_N"/>
    <property type="match status" value="1"/>
</dbReference>
<feature type="region of interest" description="Disordered" evidence="6">
    <location>
        <begin position="672"/>
        <end position="691"/>
    </location>
</feature>
<dbReference type="OMA" id="HVWGGSA"/>
<dbReference type="InterPro" id="IPR015819">
    <property type="entry name" value="Lipid_transp_b-sht_shell"/>
</dbReference>
<dbReference type="InParanoid" id="A0A1S3I2L6"/>
<dbReference type="PANTHER" id="PTHR13024">
    <property type="entry name" value="MICROSOMAL TRIGLYCERIDE TRANSFER PROTEIN, LARGE SUBUNIT"/>
    <property type="match status" value="1"/>
</dbReference>
<dbReference type="GeneID" id="106160427"/>
<evidence type="ECO:0000256" key="2">
    <source>
        <dbReference type="ARBA" id="ARBA00022448"/>
    </source>
</evidence>
<dbReference type="InterPro" id="IPR001747">
    <property type="entry name" value="Vitellogenin_N"/>
</dbReference>
<comment type="subcellular location">
    <subcellularLocation>
        <location evidence="1">Endoplasmic reticulum</location>
    </subcellularLocation>
</comment>
<protein>
    <submittedName>
        <fullName evidence="10">Microsomal triglyceride transfer protein large subunit isoform X1</fullName>
    </submittedName>
</protein>
<dbReference type="Gene3D" id="2.30.230.10">
    <property type="entry name" value="Lipovitellin, beta-sheet shell regions, chain A"/>
    <property type="match status" value="1"/>
</dbReference>
<evidence type="ECO:0000256" key="1">
    <source>
        <dbReference type="ARBA" id="ARBA00004240"/>
    </source>
</evidence>
<dbReference type="STRING" id="7574.A0A1S3I2L6"/>
<name>A0A1S3I2L6_LINAN</name>
<dbReference type="Pfam" id="PF19444">
    <property type="entry name" value="MTP_lip_bd"/>
    <property type="match status" value="1"/>
</dbReference>